<dbReference type="Proteomes" id="UP001321825">
    <property type="component" value="Chromosome"/>
</dbReference>
<accession>A0AAU9C267</accession>
<dbReference type="EMBL" id="AP024714">
    <property type="protein sequence ID" value="BCX82472.1"/>
    <property type="molecule type" value="Genomic_DNA"/>
</dbReference>
<name>A0AAU9C267_9GAMM</name>
<proteinExistence type="predicted"/>
<evidence type="ECO:0000313" key="2">
    <source>
        <dbReference type="EMBL" id="BCX82472.1"/>
    </source>
</evidence>
<dbReference type="Pfam" id="PF07386">
    <property type="entry name" value="DUF1499"/>
    <property type="match status" value="1"/>
</dbReference>
<evidence type="ECO:0000313" key="3">
    <source>
        <dbReference type="Proteomes" id="UP001321825"/>
    </source>
</evidence>
<dbReference type="KEGG" id="mcau:MIT9_P2058"/>
<dbReference type="AlphaFoldDB" id="A0AAU9C267"/>
<sequence>MLENPENWLTLGVAALGLVFAGLLALARLASASPDLAPADGKLPPCPSSPNCVSSQADPRDETHYLPPLRFQGDPGAAWQRLEAIVARQPRVTVRSRRPGYLHAEFRSKIFGFVDDVQFLPDPERRLIHFRSASRAGYSDLGVNRRRIAAIRAAFQEAAP</sequence>
<dbReference type="RefSeq" id="WP_317704872.1">
    <property type="nucleotide sequence ID" value="NZ_AP024714.1"/>
</dbReference>
<dbReference type="PANTHER" id="PTHR34801">
    <property type="entry name" value="EXPRESSED PROTEIN"/>
    <property type="match status" value="1"/>
</dbReference>
<evidence type="ECO:0000256" key="1">
    <source>
        <dbReference type="SAM" id="MobiDB-lite"/>
    </source>
</evidence>
<protein>
    <recommendedName>
        <fullName evidence="4">DUF1499 domain-containing protein</fullName>
    </recommendedName>
</protein>
<evidence type="ECO:0008006" key="4">
    <source>
        <dbReference type="Google" id="ProtNLM"/>
    </source>
</evidence>
<dbReference type="PANTHER" id="PTHR34801:SF6">
    <property type="entry name" value="SLL1620 PROTEIN"/>
    <property type="match status" value="1"/>
</dbReference>
<keyword evidence="3" id="KW-1185">Reference proteome</keyword>
<gene>
    <name evidence="2" type="ORF">MIT9_P2058</name>
</gene>
<dbReference type="PIRSF" id="PIRSF026426">
    <property type="entry name" value="DUF1499"/>
    <property type="match status" value="1"/>
</dbReference>
<reference evidence="3" key="1">
    <citation type="journal article" date="2024" name="Int. J. Syst. Evol. Microbiol.">
        <title>Methylomarinovum tepidoasis sp. nov., a moderately thermophilic methanotroph of the family Methylothermaceae isolated from a deep-sea hydrothermal field.</title>
        <authorList>
            <person name="Hirayama H."/>
            <person name="Takaki Y."/>
            <person name="Abe M."/>
            <person name="Miyazaki M."/>
            <person name="Uematsu K."/>
            <person name="Matsui Y."/>
            <person name="Takai K."/>
        </authorList>
    </citation>
    <scope>NUCLEOTIDE SEQUENCE [LARGE SCALE GENOMIC DNA]</scope>
    <source>
        <strain evidence="3">IT-9</strain>
    </source>
</reference>
<feature type="region of interest" description="Disordered" evidence="1">
    <location>
        <begin position="40"/>
        <end position="64"/>
    </location>
</feature>
<organism evidence="2 3">
    <name type="scientific">Methylomarinovum caldicuralii</name>
    <dbReference type="NCBI Taxonomy" id="438856"/>
    <lineage>
        <taxon>Bacteria</taxon>
        <taxon>Pseudomonadati</taxon>
        <taxon>Pseudomonadota</taxon>
        <taxon>Gammaproteobacteria</taxon>
        <taxon>Methylococcales</taxon>
        <taxon>Methylothermaceae</taxon>
        <taxon>Methylomarinovum</taxon>
    </lineage>
</organism>
<dbReference type="InterPro" id="IPR010865">
    <property type="entry name" value="DUF1499"/>
</dbReference>